<name>A0ABU4A1F2_9SPHN</name>
<keyword evidence="6" id="KW-1185">Reference proteome</keyword>
<organism evidence="5 6">
    <name type="scientific">Sphingobium naphthae</name>
    <dbReference type="NCBI Taxonomy" id="1886786"/>
    <lineage>
        <taxon>Bacteria</taxon>
        <taxon>Pseudomonadati</taxon>
        <taxon>Pseudomonadota</taxon>
        <taxon>Alphaproteobacteria</taxon>
        <taxon>Sphingomonadales</taxon>
        <taxon>Sphingomonadaceae</taxon>
        <taxon>Sphingobium</taxon>
    </lineage>
</organism>
<dbReference type="Pfam" id="PF03446">
    <property type="entry name" value="NAD_binding_2"/>
    <property type="match status" value="1"/>
</dbReference>
<dbReference type="InterPro" id="IPR036291">
    <property type="entry name" value="NAD(P)-bd_dom_sf"/>
</dbReference>
<dbReference type="SUPFAM" id="SSF48179">
    <property type="entry name" value="6-phosphogluconate dehydrogenase C-terminal domain-like"/>
    <property type="match status" value="1"/>
</dbReference>
<sequence length="317" mass="32765">MEQDVCLIGFGEAGATFARAGDWAAAAHIFDIKTDHPATRDAMLAAYADAGVRGARSLEDALRDARLLLSLVTADQALAVATAAARSIAPGALFCDLNSVAPQTKRAAAQAIEAAGGHYVDVAVMAPVDPARLNVPLLLSGAHAEAAQAGLRALGFTNSRIVGSDVGRASSIKMIRSVMVKGLEALTAECVLAAAQADVLDEVLASLDASEKAKPWDVRADYNLDRMLVHGMRRAAEMEEVVRTLEDLGTGAAMTRGTVARQRAIGALGVKAVPEGLSAKIGAINEKPFRHSREEGTPLAAPALAEPSGDGASLSRG</sequence>
<feature type="domain" description="6-phosphogluconate dehydrogenase NADP-binding" evidence="3">
    <location>
        <begin position="5"/>
        <end position="147"/>
    </location>
</feature>
<evidence type="ECO:0000256" key="2">
    <source>
        <dbReference type="SAM" id="MobiDB-lite"/>
    </source>
</evidence>
<evidence type="ECO:0000259" key="4">
    <source>
        <dbReference type="Pfam" id="PF09130"/>
    </source>
</evidence>
<gene>
    <name evidence="5" type="ORF">O0R41_18505</name>
</gene>
<dbReference type="InterPro" id="IPR013328">
    <property type="entry name" value="6PGD_dom2"/>
</dbReference>
<evidence type="ECO:0000256" key="1">
    <source>
        <dbReference type="ARBA" id="ARBA00023002"/>
    </source>
</evidence>
<dbReference type="Proteomes" id="UP001185984">
    <property type="component" value="Unassembled WGS sequence"/>
</dbReference>
<dbReference type="InterPro" id="IPR006115">
    <property type="entry name" value="6PGDH_NADP-bd"/>
</dbReference>
<keyword evidence="1" id="KW-0560">Oxidoreductase</keyword>
<dbReference type="InterPro" id="IPR008927">
    <property type="entry name" value="6-PGluconate_DH-like_C_sf"/>
</dbReference>
<feature type="domain" description="Phosphogluconate dehydrogenase NAD-binding putative C-terminal" evidence="4">
    <location>
        <begin position="194"/>
        <end position="264"/>
    </location>
</feature>
<dbReference type="Gene3D" id="1.10.1040.10">
    <property type="entry name" value="N-(1-d-carboxylethyl)-l-norvaline Dehydrogenase, domain 2"/>
    <property type="match status" value="1"/>
</dbReference>
<dbReference type="Gene3D" id="3.40.50.720">
    <property type="entry name" value="NAD(P)-binding Rossmann-like Domain"/>
    <property type="match status" value="1"/>
</dbReference>
<reference evidence="6" key="1">
    <citation type="journal article" date="2022" name="J Environ Chem Eng">
        <title>Biodegradation of petroleum oil using a constructed nonpathogenic and heavy metal-tolerant bacterial consortium isolated from marine sponges.</title>
        <authorList>
            <person name="Dechsakulwatana C."/>
            <person name="Rungsihiranrut A."/>
            <person name="Muangchinda C."/>
            <person name="Ningthoujam R."/>
            <person name="Klankeo P."/>
            <person name="Pinyakong O."/>
        </authorList>
    </citation>
    <scope>NUCLEOTIDE SEQUENCE [LARGE SCALE GENOMIC DNA]</scope>
    <source>
        <strain evidence="6">MO2-4</strain>
    </source>
</reference>
<dbReference type="PIRSF" id="PIRSF000103">
    <property type="entry name" value="HIBADH"/>
    <property type="match status" value="1"/>
</dbReference>
<accession>A0ABU4A1F2</accession>
<feature type="region of interest" description="Disordered" evidence="2">
    <location>
        <begin position="288"/>
        <end position="317"/>
    </location>
</feature>
<dbReference type="EMBL" id="JAPTHD010000013">
    <property type="protein sequence ID" value="MDV5825601.1"/>
    <property type="molecule type" value="Genomic_DNA"/>
</dbReference>
<dbReference type="InterPro" id="IPR015814">
    <property type="entry name" value="Pgluconate_DH_NAD-bd_C"/>
</dbReference>
<evidence type="ECO:0000313" key="5">
    <source>
        <dbReference type="EMBL" id="MDV5825601.1"/>
    </source>
</evidence>
<dbReference type="Pfam" id="PF09130">
    <property type="entry name" value="DUF1932"/>
    <property type="match status" value="1"/>
</dbReference>
<proteinExistence type="predicted"/>
<comment type="caution">
    <text evidence="5">The sequence shown here is derived from an EMBL/GenBank/DDBJ whole genome shotgun (WGS) entry which is preliminary data.</text>
</comment>
<dbReference type="InterPro" id="IPR015815">
    <property type="entry name" value="HIBADH-related"/>
</dbReference>
<evidence type="ECO:0000313" key="6">
    <source>
        <dbReference type="Proteomes" id="UP001185984"/>
    </source>
</evidence>
<evidence type="ECO:0000259" key="3">
    <source>
        <dbReference type="Pfam" id="PF03446"/>
    </source>
</evidence>
<protein>
    <submittedName>
        <fullName evidence="5">DUF1932 domain-containing protein</fullName>
    </submittedName>
</protein>
<dbReference type="SUPFAM" id="SSF51735">
    <property type="entry name" value="NAD(P)-binding Rossmann-fold domains"/>
    <property type="match status" value="1"/>
</dbReference>
<dbReference type="RefSeq" id="WP_317518008.1">
    <property type="nucleotide sequence ID" value="NZ_JAPTHD010000013.1"/>
</dbReference>